<keyword evidence="1" id="KW-0966">Cell projection</keyword>
<dbReference type="EMBL" id="UGLJ01000002">
    <property type="protein sequence ID" value="STT96370.1"/>
    <property type="molecule type" value="Genomic_DNA"/>
</dbReference>
<organism evidence="1 2">
    <name type="scientific">Klebsiella pneumoniae</name>
    <dbReference type="NCBI Taxonomy" id="573"/>
    <lineage>
        <taxon>Bacteria</taxon>
        <taxon>Pseudomonadati</taxon>
        <taxon>Pseudomonadota</taxon>
        <taxon>Gammaproteobacteria</taxon>
        <taxon>Enterobacterales</taxon>
        <taxon>Enterobacteriaceae</taxon>
        <taxon>Klebsiella/Raoultella group</taxon>
        <taxon>Klebsiella</taxon>
        <taxon>Klebsiella pneumoniae complex</taxon>
    </lineage>
</organism>
<reference evidence="1 2" key="1">
    <citation type="submission" date="2018-06" db="EMBL/GenBank/DDBJ databases">
        <authorList>
            <consortium name="Pathogen Informatics"/>
            <person name="Doyle S."/>
        </authorList>
    </citation>
    <scope>NUCLEOTIDE SEQUENCE [LARGE SCALE GENOMIC DNA]</scope>
    <source>
        <strain evidence="1 2">NCTC5052</strain>
    </source>
</reference>
<keyword evidence="1" id="KW-0282">Flagellum</keyword>
<dbReference type="AlphaFoldDB" id="A0A377Y795"/>
<evidence type="ECO:0000313" key="2">
    <source>
        <dbReference type="Proteomes" id="UP000254103"/>
    </source>
</evidence>
<protein>
    <submittedName>
        <fullName evidence="1">Flagellar biosynthesis, cell-distal portion of basal-body rod</fullName>
    </submittedName>
</protein>
<dbReference type="Gene3D" id="3.40.50.1110">
    <property type="entry name" value="SGNH hydrolase"/>
    <property type="match status" value="1"/>
</dbReference>
<dbReference type="Pfam" id="PF00657">
    <property type="entry name" value="Lipase_GDSL"/>
    <property type="match status" value="1"/>
</dbReference>
<dbReference type="SUPFAM" id="SSF52266">
    <property type="entry name" value="SGNH hydrolase"/>
    <property type="match status" value="1"/>
</dbReference>
<name>A0A377Y795_KLEPN</name>
<gene>
    <name evidence="1" type="ORF">NCTC5052_04917</name>
</gene>
<accession>A0A377Y795</accession>
<proteinExistence type="predicted"/>
<keyword evidence="1" id="KW-0969">Cilium</keyword>
<dbReference type="InterPro" id="IPR001087">
    <property type="entry name" value="GDSL"/>
</dbReference>
<sequence length="603" mass="64276">MAEVPLPTPTDNPVPSTDIRDAVYAGAMLDKVVTSTELTYTDRLGGEHYTVDGIKAEGDKVVEETRQNLIPLSRQYMTLAAAQADIANIPVGSATYYRSPDDSALAIEVMNIDGTLEPTGRVMVSKLYIDEIKNRTPNIDRSSYWGGIVAADGTIGVNFRKSDNEPIFGKYGALSALTSSLTPFADIASGMETVNINSSFLVVANGTDGLSVPTIFNKITSTMFVKLFAVTTDEQVANIGGRSGYWGGIVAKNGLVGVVFRESDNRPIFGGGGERGGDIFSRLEAVENNGGIVINKSHTAGDSTGAGAGAPAGFSFPDQLAALIGNGFVATNYSIGGQKSGQVAMRMGAKPIYLTVNGDVIPASGGSVTITQINGVSATAEPDYPSQDVRFLSTPSNTTTYTLDGWISGIKCRVTRTSSGGVETYNLTALSGAGFRCLPGSLFVPDYAMQDHSDSEMWICVGINDFRSGATTAADYDADVAAIKSNIDALVNQAEKSGRSILVYGINTCNYSVEFLGGIRYQRILEVNQYLSQKYPAYYVRGSNGRDLREELVSRYNASIAQDVTDFGNDIVPSSLRSDNRHPNATGYGVYAELGYQTRQRRG</sequence>
<evidence type="ECO:0000313" key="1">
    <source>
        <dbReference type="EMBL" id="STT96370.1"/>
    </source>
</evidence>
<dbReference type="Proteomes" id="UP000254103">
    <property type="component" value="Unassembled WGS sequence"/>
</dbReference>
<dbReference type="GO" id="GO:0016788">
    <property type="term" value="F:hydrolase activity, acting on ester bonds"/>
    <property type="evidence" value="ECO:0007669"/>
    <property type="project" value="InterPro"/>
</dbReference>
<dbReference type="InterPro" id="IPR036514">
    <property type="entry name" value="SGNH_hydro_sf"/>
</dbReference>